<feature type="transmembrane region" description="Helical" evidence="1">
    <location>
        <begin position="6"/>
        <end position="24"/>
    </location>
</feature>
<keyword evidence="1" id="KW-0812">Transmembrane</keyword>
<evidence type="ECO:0000313" key="4">
    <source>
        <dbReference type="Proteomes" id="UP000253437"/>
    </source>
</evidence>
<keyword evidence="1" id="KW-0472">Membrane</keyword>
<dbReference type="AlphaFoldDB" id="A0A8B3D743"/>
<sequence>MNYIKFIFWLTCLTSVMCIFYGDIRYRIVKHRFIFLISVTSLASLYYSPAPFNQVLVSTCIFIAFFLLWMMNVVGGGDVKLIGALFLGVHSEYMLLAMIAIGLLGGIQILLMWMTAIFRQTPPFKNGIPYTIPIGISGLFFFYLSLFS</sequence>
<feature type="transmembrane region" description="Helical" evidence="1">
    <location>
        <begin position="55"/>
        <end position="74"/>
    </location>
</feature>
<gene>
    <name evidence="3" type="ORF">DS957_029200</name>
</gene>
<feature type="transmembrane region" description="Helical" evidence="1">
    <location>
        <begin position="128"/>
        <end position="147"/>
    </location>
</feature>
<proteinExistence type="predicted"/>
<organism evidence="3 4">
    <name type="scientific">Vibrio harveyi</name>
    <name type="common">Beneckea harveyi</name>
    <dbReference type="NCBI Taxonomy" id="669"/>
    <lineage>
        <taxon>Bacteria</taxon>
        <taxon>Pseudomonadati</taxon>
        <taxon>Pseudomonadota</taxon>
        <taxon>Gammaproteobacteria</taxon>
        <taxon>Vibrionales</taxon>
        <taxon>Vibrionaceae</taxon>
        <taxon>Vibrio</taxon>
    </lineage>
</organism>
<dbReference type="Proteomes" id="UP000253437">
    <property type="component" value="Unassembled WGS sequence"/>
</dbReference>
<name>A0A8B3D743_VIBHA</name>
<protein>
    <submittedName>
        <fullName evidence="3">Prepilin peptidase</fullName>
    </submittedName>
</protein>
<accession>A0A8B3D743</accession>
<comment type="caution">
    <text evidence="3">The sequence shown here is derived from an EMBL/GenBank/DDBJ whole genome shotgun (WGS) entry which is preliminary data.</text>
</comment>
<dbReference type="InterPro" id="IPR000045">
    <property type="entry name" value="Prepilin_IV_endopep_pep"/>
</dbReference>
<evidence type="ECO:0000259" key="2">
    <source>
        <dbReference type="Pfam" id="PF01478"/>
    </source>
</evidence>
<dbReference type="Pfam" id="PF01478">
    <property type="entry name" value="Peptidase_A24"/>
    <property type="match status" value="1"/>
</dbReference>
<reference evidence="3 4" key="1">
    <citation type="submission" date="2018-08" db="EMBL/GenBank/DDBJ databases">
        <title>Vibrio harveyi strains pathogenic to white snook Centropomus viridis Lockington (1877) and potential probiotic bacteria.</title>
        <authorList>
            <person name="Soto-Rodriguez S."/>
            <person name="Gomez-Gil B."/>
            <person name="Lozano-Olvera R."/>
        </authorList>
    </citation>
    <scope>NUCLEOTIDE SEQUENCE [LARGE SCALE GENOMIC DNA]</scope>
    <source>
        <strain evidence="3 4">CAIM 1508</strain>
    </source>
</reference>
<feature type="transmembrane region" description="Helical" evidence="1">
    <location>
        <begin position="95"/>
        <end position="116"/>
    </location>
</feature>
<dbReference type="GO" id="GO:0016020">
    <property type="term" value="C:membrane"/>
    <property type="evidence" value="ECO:0007669"/>
    <property type="project" value="InterPro"/>
</dbReference>
<dbReference type="RefSeq" id="WP_017818101.1">
    <property type="nucleotide sequence ID" value="NZ_BBKY01000042.1"/>
</dbReference>
<feature type="domain" description="Prepilin type IV endopeptidase peptidase" evidence="2">
    <location>
        <begin position="13"/>
        <end position="107"/>
    </location>
</feature>
<evidence type="ECO:0000313" key="3">
    <source>
        <dbReference type="EMBL" id="RIV97815.1"/>
    </source>
</evidence>
<dbReference type="GO" id="GO:0004190">
    <property type="term" value="F:aspartic-type endopeptidase activity"/>
    <property type="evidence" value="ECO:0007669"/>
    <property type="project" value="InterPro"/>
</dbReference>
<keyword evidence="1" id="KW-1133">Transmembrane helix</keyword>
<dbReference type="Gene3D" id="1.20.120.1220">
    <property type="match status" value="1"/>
</dbReference>
<evidence type="ECO:0000256" key="1">
    <source>
        <dbReference type="SAM" id="Phobius"/>
    </source>
</evidence>
<dbReference type="EMBL" id="QOUW02000315">
    <property type="protein sequence ID" value="RIV97815.1"/>
    <property type="molecule type" value="Genomic_DNA"/>
</dbReference>